<dbReference type="InterPro" id="IPR012936">
    <property type="entry name" value="Erv_C"/>
</dbReference>
<dbReference type="InterPro" id="IPR045888">
    <property type="entry name" value="Erv"/>
</dbReference>
<dbReference type="Pfam" id="PF00085">
    <property type="entry name" value="Thioredoxin"/>
    <property type="match status" value="1"/>
</dbReference>
<sequence length="520" mass="60063">MGPPRMRKMMSNLDMYRKVPVDLMEGTKRGSVLSYTALFTILTLFVLETRDFFRKSLVSQLALDSSDDARIRLNFNITMLDLKCDFAVIDVVSVLGTDQNVTAHVTKWDIDADGVRRTYKGRNRNQKDLELFDTTVEESIEELHANGEDAVPLDEETLQFAKNENDFVFVDFYASWCSHCRDLAPTWEKLAELMQDAGEHLAKHLEDYTEEDYDMASKVELPVMIGKVDCVTHREVCEEHNIRAYPTLRLFVDGEPWEGGDYNGHRTLLELVEWLYWVEEKFQKDETLRNLHAVHKAARERLQGENASDEEKRWNDSMIQHKKRLHHEWKQEDHPGCQLAGHLLLDRAPGNFHILARSKHHDLAPHMTNVSHMVHELYVGDPTAKHWIMDGRSVVPTEIRTKLSPLNGNVYPTLDYHESYHHYLKLVTTKVEGMKIGTRQLRAYQMLANSQLALYGSDVTPEAKFAYDLSPIAVTYSFRSRHWYDYMTSVFAIVGGVFTVVGMIEASLCATANVVRRRRR</sequence>
<comment type="caution">
    <text evidence="7">The sequence shown here is derived from an EMBL/GenBank/DDBJ whole genome shotgun (WGS) entry which is preliminary data.</text>
</comment>
<dbReference type="PANTHER" id="PTHR10984">
    <property type="entry name" value="ENDOPLASMIC RETICULUM-GOLGI INTERMEDIATE COMPARTMENT PROTEIN"/>
    <property type="match status" value="1"/>
</dbReference>
<dbReference type="InterPro" id="IPR013766">
    <property type="entry name" value="Thioredoxin_domain"/>
</dbReference>
<dbReference type="CDD" id="cd02961">
    <property type="entry name" value="PDI_a_family"/>
    <property type="match status" value="1"/>
</dbReference>
<keyword evidence="2 5" id="KW-0812">Transmembrane</keyword>
<dbReference type="GO" id="GO:0030134">
    <property type="term" value="C:COPII-coated ER to Golgi transport vesicle"/>
    <property type="evidence" value="ECO:0007669"/>
    <property type="project" value="TreeGrafter"/>
</dbReference>
<evidence type="ECO:0000313" key="9">
    <source>
        <dbReference type="Proteomes" id="UP000693970"/>
    </source>
</evidence>
<keyword evidence="9" id="KW-1185">Reference proteome</keyword>
<evidence type="ECO:0000256" key="2">
    <source>
        <dbReference type="ARBA" id="ARBA00022692"/>
    </source>
</evidence>
<dbReference type="EMBL" id="JAGRRH010000014">
    <property type="protein sequence ID" value="KAG7358186.1"/>
    <property type="molecule type" value="Genomic_DNA"/>
</dbReference>
<dbReference type="Proteomes" id="UP000693970">
    <property type="component" value="Unassembled WGS sequence"/>
</dbReference>
<evidence type="ECO:0000259" key="6">
    <source>
        <dbReference type="PROSITE" id="PS51352"/>
    </source>
</evidence>
<feature type="domain" description="Thioredoxin" evidence="6">
    <location>
        <begin position="129"/>
        <end position="280"/>
    </location>
</feature>
<evidence type="ECO:0000313" key="7">
    <source>
        <dbReference type="EMBL" id="KAG7338268.1"/>
    </source>
</evidence>
<evidence type="ECO:0000256" key="4">
    <source>
        <dbReference type="ARBA" id="ARBA00023136"/>
    </source>
</evidence>
<dbReference type="EMBL" id="JAGRRH010000061">
    <property type="protein sequence ID" value="KAG7338268.1"/>
    <property type="molecule type" value="Genomic_DNA"/>
</dbReference>
<keyword evidence="3 5" id="KW-1133">Transmembrane helix</keyword>
<dbReference type="AlphaFoldDB" id="A0A9K3K8D2"/>
<dbReference type="Pfam" id="PF07970">
    <property type="entry name" value="COPIIcoated_ERV"/>
    <property type="match status" value="1"/>
</dbReference>
<evidence type="ECO:0000256" key="3">
    <source>
        <dbReference type="ARBA" id="ARBA00022989"/>
    </source>
</evidence>
<dbReference type="GO" id="GO:0016020">
    <property type="term" value="C:membrane"/>
    <property type="evidence" value="ECO:0007669"/>
    <property type="project" value="UniProtKB-SubCell"/>
</dbReference>
<dbReference type="PANTHER" id="PTHR10984:SF37">
    <property type="entry name" value="PROTEIN DISULFIDE-ISOMERASE 5-3"/>
    <property type="match status" value="1"/>
</dbReference>
<reference evidence="7" key="2">
    <citation type="submission" date="2021-04" db="EMBL/GenBank/DDBJ databases">
        <authorList>
            <person name="Podell S."/>
        </authorList>
    </citation>
    <scope>NUCLEOTIDE SEQUENCE</scope>
    <source>
        <strain evidence="7">Hildebrandi</strain>
    </source>
</reference>
<proteinExistence type="predicted"/>
<evidence type="ECO:0000313" key="8">
    <source>
        <dbReference type="EMBL" id="KAG7358186.1"/>
    </source>
</evidence>
<evidence type="ECO:0000256" key="5">
    <source>
        <dbReference type="SAM" id="Phobius"/>
    </source>
</evidence>
<gene>
    <name evidence="8" type="ORF">IV203_014773</name>
    <name evidence="7" type="ORF">IV203_020283</name>
</gene>
<dbReference type="GO" id="GO:0005783">
    <property type="term" value="C:endoplasmic reticulum"/>
    <property type="evidence" value="ECO:0007669"/>
    <property type="project" value="TreeGrafter"/>
</dbReference>
<dbReference type="Pfam" id="PF13850">
    <property type="entry name" value="ERGIC_N"/>
    <property type="match status" value="1"/>
</dbReference>
<name>A0A9K3K8D2_9STRA</name>
<protein>
    <submittedName>
        <fullName evidence="7">Thioredoxin</fullName>
    </submittedName>
</protein>
<evidence type="ECO:0000256" key="1">
    <source>
        <dbReference type="ARBA" id="ARBA00004370"/>
    </source>
</evidence>
<organism evidence="7 9">
    <name type="scientific">Nitzschia inconspicua</name>
    <dbReference type="NCBI Taxonomy" id="303405"/>
    <lineage>
        <taxon>Eukaryota</taxon>
        <taxon>Sar</taxon>
        <taxon>Stramenopiles</taxon>
        <taxon>Ochrophyta</taxon>
        <taxon>Bacillariophyta</taxon>
        <taxon>Bacillariophyceae</taxon>
        <taxon>Bacillariophycidae</taxon>
        <taxon>Bacillariales</taxon>
        <taxon>Bacillariaceae</taxon>
        <taxon>Nitzschia</taxon>
    </lineage>
</organism>
<dbReference type="InterPro" id="IPR039542">
    <property type="entry name" value="Erv_N"/>
</dbReference>
<accession>A0A9K3K8D2</accession>
<feature type="transmembrane region" description="Helical" evidence="5">
    <location>
        <begin position="490"/>
        <end position="515"/>
    </location>
</feature>
<reference evidence="7" key="1">
    <citation type="journal article" date="2021" name="Sci. Rep.">
        <title>Diploid genomic architecture of Nitzschia inconspicua, an elite biomass production diatom.</title>
        <authorList>
            <person name="Oliver A."/>
            <person name="Podell S."/>
            <person name="Pinowska A."/>
            <person name="Traller J.C."/>
            <person name="Smith S.R."/>
            <person name="McClure R."/>
            <person name="Beliaev A."/>
            <person name="Bohutskyi P."/>
            <person name="Hill E.A."/>
            <person name="Rabines A."/>
            <person name="Zheng H."/>
            <person name="Allen L.Z."/>
            <person name="Kuo A."/>
            <person name="Grigoriev I.V."/>
            <person name="Allen A.E."/>
            <person name="Hazlebeck D."/>
            <person name="Allen E.E."/>
        </authorList>
    </citation>
    <scope>NUCLEOTIDE SEQUENCE</scope>
    <source>
        <strain evidence="7">Hildebrandi</strain>
    </source>
</reference>
<keyword evidence="4 5" id="KW-0472">Membrane</keyword>
<comment type="subcellular location">
    <subcellularLocation>
        <location evidence="1">Membrane</location>
    </subcellularLocation>
</comment>
<dbReference type="PROSITE" id="PS51352">
    <property type="entry name" value="THIOREDOXIN_2"/>
    <property type="match status" value="1"/>
</dbReference>
<dbReference type="OrthoDB" id="72053at2759"/>